<evidence type="ECO:0000256" key="1">
    <source>
        <dbReference type="ARBA" id="ARBA00008857"/>
    </source>
</evidence>
<feature type="domain" description="Tyr recombinase" evidence="5">
    <location>
        <begin position="174"/>
        <end position="373"/>
    </location>
</feature>
<evidence type="ECO:0000259" key="5">
    <source>
        <dbReference type="PROSITE" id="PS51898"/>
    </source>
</evidence>
<dbReference type="AlphaFoldDB" id="A0AAN1VRK5"/>
<proteinExistence type="inferred from homology"/>
<dbReference type="CDD" id="cd01189">
    <property type="entry name" value="INT_ICEBs1_C_like"/>
    <property type="match status" value="1"/>
</dbReference>
<dbReference type="PROSITE" id="PS51898">
    <property type="entry name" value="TYR_RECOMBINASE"/>
    <property type="match status" value="1"/>
</dbReference>
<organism evidence="6 7">
    <name type="scientific">Tetragenococcus halophilus (strain DSM 20338 / JCM 20259 / NCIMB 9735 / NBRC 12172)</name>
    <name type="common">Pediococcus halophilus</name>
    <dbReference type="NCBI Taxonomy" id="945021"/>
    <lineage>
        <taxon>Bacteria</taxon>
        <taxon>Bacillati</taxon>
        <taxon>Bacillota</taxon>
        <taxon>Bacilli</taxon>
        <taxon>Lactobacillales</taxon>
        <taxon>Enterococcaceae</taxon>
        <taxon>Tetragenococcus</taxon>
    </lineage>
</organism>
<dbReference type="InterPro" id="IPR028259">
    <property type="entry name" value="AP2-like_int_N"/>
</dbReference>
<name>A0AAN1VRK5_TETHN</name>
<dbReference type="Gene3D" id="1.10.150.130">
    <property type="match status" value="1"/>
</dbReference>
<protein>
    <submittedName>
        <fullName evidence="6">Phage integrase</fullName>
    </submittedName>
</protein>
<evidence type="ECO:0000256" key="3">
    <source>
        <dbReference type="ARBA" id="ARBA00023125"/>
    </source>
</evidence>
<gene>
    <name evidence="6" type="ordered locus">TEH_18510</name>
</gene>
<dbReference type="KEGG" id="thl:TEH_18510"/>
<dbReference type="InterPro" id="IPR002104">
    <property type="entry name" value="Integrase_catalytic"/>
</dbReference>
<dbReference type="InterPro" id="IPR050808">
    <property type="entry name" value="Phage_Integrase"/>
</dbReference>
<dbReference type="GO" id="GO:0006310">
    <property type="term" value="P:DNA recombination"/>
    <property type="evidence" value="ECO:0007669"/>
    <property type="project" value="UniProtKB-KW"/>
</dbReference>
<dbReference type="Pfam" id="PF14657">
    <property type="entry name" value="Arm-DNA-bind_4"/>
    <property type="match status" value="1"/>
</dbReference>
<reference evidence="6 7" key="1">
    <citation type="submission" date="2011-01" db="EMBL/GenBank/DDBJ databases">
        <title>Whole genome sequence of Tetragenococcus halophilus NBRC 12172.</title>
        <authorList>
            <person name="Nakazawa H."/>
            <person name="Omata S."/>
            <person name="Koga C."/>
            <person name="Watanabe Y."/>
            <person name="Katano Y."/>
            <person name="Ito N."/>
            <person name="Tsukatani N."/>
            <person name="Ankai A."/>
            <person name="Oguchi A."/>
            <person name="Fukui S."/>
            <person name="Yashiro I."/>
            <person name="Kamata S."/>
            <person name="Hashimoto Y."/>
            <person name="Yamazaki J."/>
            <person name="Taguchi H."/>
            <person name="Tanaka A."/>
            <person name="Koyama T."/>
            <person name="Ichige A."/>
            <person name="Hanya Y."/>
            <person name="Tanikawa S."/>
            <person name="Yamazaki S."/>
            <person name="Fujita N."/>
        </authorList>
    </citation>
    <scope>NUCLEOTIDE SEQUENCE [LARGE SCALE GENOMIC DNA]</scope>
    <source>
        <strain evidence="7">DSM 20338 / JCM 20259 / NCIMB 9735 / NBRC 12172</strain>
    </source>
</reference>
<accession>A0AAN1VRK5</accession>
<dbReference type="InterPro" id="IPR010998">
    <property type="entry name" value="Integrase_recombinase_N"/>
</dbReference>
<dbReference type="InterPro" id="IPR013762">
    <property type="entry name" value="Integrase-like_cat_sf"/>
</dbReference>
<dbReference type="PANTHER" id="PTHR30629">
    <property type="entry name" value="PROPHAGE INTEGRASE"/>
    <property type="match status" value="1"/>
</dbReference>
<dbReference type="InterPro" id="IPR004107">
    <property type="entry name" value="Integrase_SAM-like_N"/>
</dbReference>
<dbReference type="InterPro" id="IPR011010">
    <property type="entry name" value="DNA_brk_join_enz"/>
</dbReference>
<keyword evidence="2" id="KW-0229">DNA integration</keyword>
<keyword evidence="4" id="KW-0233">DNA recombination</keyword>
<dbReference type="SUPFAM" id="SSF56349">
    <property type="entry name" value="DNA breaking-rejoining enzymes"/>
    <property type="match status" value="1"/>
</dbReference>
<dbReference type="Gene3D" id="1.10.443.10">
    <property type="entry name" value="Intergrase catalytic core"/>
    <property type="match status" value="1"/>
</dbReference>
<sequence>MAEIKKYTKKDGSTAYMFNAYLGVNPKTGKPKRTTRRGFSTSKEAKLALARLELGEDEPTPKNEIQKKYITFKDVYETWYTIYKETVSPYTAECTARYFKNHILPALGNKVIDQITYNDCQLAVIKWAKTQKRFSTYKDYASKVMKYARKNKWINYNPFDDVDMPKKWEENKKETDKFYTKEELNTFLNWAQSNLSYQDFTAFRVLAYSGVRKGELRALLWDDVDFKANTIDINKAIRMKEGKEYVGQTKNDPSMRIIGLDDVTIKILKKWNLEQRKYFLKRGISINKKQYIFSWEDNQTFMPYYRLSNVFKKYPGKKISIHGFRHTHATLSLDAGVKPKDVQARLGHIKSDMTMNVYAHPVENNKEITQKFVDYLNN</sequence>
<keyword evidence="3" id="KW-0238">DNA-binding</keyword>
<dbReference type="GO" id="GO:0015074">
    <property type="term" value="P:DNA integration"/>
    <property type="evidence" value="ECO:0007669"/>
    <property type="project" value="UniProtKB-KW"/>
</dbReference>
<dbReference type="EMBL" id="AP012046">
    <property type="protein sequence ID" value="BAK95178.1"/>
    <property type="molecule type" value="Genomic_DNA"/>
</dbReference>
<evidence type="ECO:0000256" key="2">
    <source>
        <dbReference type="ARBA" id="ARBA00022908"/>
    </source>
</evidence>
<comment type="similarity">
    <text evidence="1">Belongs to the 'phage' integrase family.</text>
</comment>
<evidence type="ECO:0000313" key="6">
    <source>
        <dbReference type="EMBL" id="BAK95178.1"/>
    </source>
</evidence>
<dbReference type="GO" id="GO:0003677">
    <property type="term" value="F:DNA binding"/>
    <property type="evidence" value="ECO:0007669"/>
    <property type="project" value="UniProtKB-KW"/>
</dbReference>
<evidence type="ECO:0000313" key="7">
    <source>
        <dbReference type="Proteomes" id="UP000002663"/>
    </source>
</evidence>
<dbReference type="Pfam" id="PF14659">
    <property type="entry name" value="Phage_int_SAM_3"/>
    <property type="match status" value="1"/>
</dbReference>
<dbReference type="Pfam" id="PF00589">
    <property type="entry name" value="Phage_integrase"/>
    <property type="match status" value="1"/>
</dbReference>
<dbReference type="Proteomes" id="UP000002663">
    <property type="component" value="Chromosome"/>
</dbReference>
<dbReference type="PANTHER" id="PTHR30629:SF2">
    <property type="entry name" value="PROPHAGE INTEGRASE INTS-RELATED"/>
    <property type="match status" value="1"/>
</dbReference>
<evidence type="ECO:0000256" key="4">
    <source>
        <dbReference type="ARBA" id="ARBA00023172"/>
    </source>
</evidence>
<dbReference type="RefSeq" id="WP_014125220.1">
    <property type="nucleotide sequence ID" value="NC_016052.1"/>
</dbReference>